<dbReference type="Gene3D" id="2.120.10.30">
    <property type="entry name" value="TolB, C-terminal domain"/>
    <property type="match status" value="2"/>
</dbReference>
<dbReference type="PANTHER" id="PTHR36842:SF1">
    <property type="entry name" value="PROTEIN TOLB"/>
    <property type="match status" value="1"/>
</dbReference>
<protein>
    <recommendedName>
        <fullName evidence="4">DUF5050 domain-containing protein</fullName>
    </recommendedName>
</protein>
<dbReference type="SUPFAM" id="SSF82171">
    <property type="entry name" value="DPP6 N-terminal domain-like"/>
    <property type="match status" value="1"/>
</dbReference>
<evidence type="ECO:0000256" key="1">
    <source>
        <dbReference type="ARBA" id="ARBA00009820"/>
    </source>
</evidence>
<comment type="similarity">
    <text evidence="1">Belongs to the TolB family.</text>
</comment>
<sequence length="340" mass="37960">MMMLYDFERVKIMKRLFITISIFTILVLTGCGWNPFGPGDGSEPPRFDPWPIGPVDYDPAWSPDGSIITYYHAANYSDSTTDTCGLYFINPDGTNRRLFLNATVEGPDWSPDGEWIVFSHYTGVIYKIKVNGDSLTQLTFNRRTFYPDWSPDGKKIAYDQSISTVTHPYGTWMMNADGSDDHLVMRNGGYPDWSPDGTKFVYAGGPGPTNAESQIWVADTNGTNATQLTFEGHCNRYPVFSPDGSNIAFASRSEHESGIWVIDSNGNNLQQLAKDVCIEPCCWSPDGKYIIYTTSPEGYWVYDTLPGGCVVTDSVVYKPGTGRLWVMNADGTDKYQLTFP</sequence>
<dbReference type="InterPro" id="IPR011659">
    <property type="entry name" value="WD40"/>
</dbReference>
<dbReference type="PANTHER" id="PTHR36842">
    <property type="entry name" value="PROTEIN TOLB HOMOLOG"/>
    <property type="match status" value="1"/>
</dbReference>
<comment type="caution">
    <text evidence="2">The sequence shown here is derived from an EMBL/GenBank/DDBJ whole genome shotgun (WGS) entry which is preliminary data.</text>
</comment>
<accession>A0A235BU31</accession>
<evidence type="ECO:0000313" key="2">
    <source>
        <dbReference type="EMBL" id="OYD15721.1"/>
    </source>
</evidence>
<dbReference type="EMBL" id="NOZQ01000104">
    <property type="protein sequence ID" value="OYD15721.1"/>
    <property type="molecule type" value="Genomic_DNA"/>
</dbReference>
<proteinExistence type="inferred from homology"/>
<name>A0A235BU31_UNCW3</name>
<dbReference type="Proteomes" id="UP000215215">
    <property type="component" value="Unassembled WGS sequence"/>
</dbReference>
<reference evidence="2 3" key="1">
    <citation type="submission" date="2017-07" db="EMBL/GenBank/DDBJ databases">
        <title>Recovery of genomes from metagenomes via a dereplication, aggregation, and scoring strategy.</title>
        <authorList>
            <person name="Sieber C.M."/>
            <person name="Probst A.J."/>
            <person name="Sharrar A."/>
            <person name="Thomas B.C."/>
            <person name="Hess M."/>
            <person name="Tringe S.G."/>
            <person name="Banfield J.F."/>
        </authorList>
    </citation>
    <scope>NUCLEOTIDE SEQUENCE [LARGE SCALE GENOMIC DNA]</scope>
    <source>
        <strain evidence="2">JGI_Cruoil_03_44_89</strain>
    </source>
</reference>
<gene>
    <name evidence="2" type="ORF">CH333_05110</name>
</gene>
<organism evidence="2 3">
    <name type="scientific">candidate division WOR-3 bacterium JGI_Cruoil_03_44_89</name>
    <dbReference type="NCBI Taxonomy" id="1973748"/>
    <lineage>
        <taxon>Bacteria</taxon>
        <taxon>Bacteria division WOR-3</taxon>
    </lineage>
</organism>
<evidence type="ECO:0008006" key="4">
    <source>
        <dbReference type="Google" id="ProtNLM"/>
    </source>
</evidence>
<dbReference type="AlphaFoldDB" id="A0A235BU31"/>
<dbReference type="InterPro" id="IPR011042">
    <property type="entry name" value="6-blade_b-propeller_TolB-like"/>
</dbReference>
<evidence type="ECO:0000313" key="3">
    <source>
        <dbReference type="Proteomes" id="UP000215215"/>
    </source>
</evidence>
<dbReference type="Pfam" id="PF07676">
    <property type="entry name" value="PD40"/>
    <property type="match status" value="6"/>
</dbReference>